<evidence type="ECO:0008006" key="9">
    <source>
        <dbReference type="Google" id="ProtNLM"/>
    </source>
</evidence>
<organism evidence="7 8">
    <name type="scientific">Solanum tuberosum</name>
    <name type="common">Potato</name>
    <dbReference type="NCBI Taxonomy" id="4113"/>
    <lineage>
        <taxon>Eukaryota</taxon>
        <taxon>Viridiplantae</taxon>
        <taxon>Streptophyta</taxon>
        <taxon>Embryophyta</taxon>
        <taxon>Tracheophyta</taxon>
        <taxon>Spermatophyta</taxon>
        <taxon>Magnoliopsida</taxon>
        <taxon>eudicotyledons</taxon>
        <taxon>Gunneridae</taxon>
        <taxon>Pentapetalae</taxon>
        <taxon>asterids</taxon>
        <taxon>lamiids</taxon>
        <taxon>Solanales</taxon>
        <taxon>Solanaceae</taxon>
        <taxon>Solanoideae</taxon>
        <taxon>Solaneae</taxon>
        <taxon>Solanum</taxon>
    </lineage>
</organism>
<reference evidence="7" key="2">
    <citation type="submission" date="2015-06" db="UniProtKB">
        <authorList>
            <consortium name="EnsemblPlants"/>
        </authorList>
    </citation>
    <scope>IDENTIFICATION</scope>
    <source>
        <strain evidence="7">DM1-3 516 R44</strain>
    </source>
</reference>
<sequence>MNKSGGIKVPKFIGRLKELRYLNLSSASFTSSVSSFLGNLSNLYLEQNFEEFGNIPTSTQFQTKVDPTIFQGNVALCGPPLTECVGDGTTTTSESGRNDDGETDDEDKLEKVWFFAVVGLGYCHDQVYTLDVAGTQEPLMVPK</sequence>
<dbReference type="GO" id="GO:0016020">
    <property type="term" value="C:membrane"/>
    <property type="evidence" value="ECO:0007669"/>
    <property type="project" value="UniProtKB-SubCell"/>
</dbReference>
<dbReference type="SUPFAM" id="SSF52058">
    <property type="entry name" value="L domain-like"/>
    <property type="match status" value="1"/>
</dbReference>
<evidence type="ECO:0000256" key="5">
    <source>
        <dbReference type="ARBA" id="ARBA00023136"/>
    </source>
</evidence>
<dbReference type="InParanoid" id="M1A8D7"/>
<dbReference type="InterPro" id="IPR032675">
    <property type="entry name" value="LRR_dom_sf"/>
</dbReference>
<evidence type="ECO:0000256" key="1">
    <source>
        <dbReference type="ARBA" id="ARBA00004479"/>
    </source>
</evidence>
<comment type="subcellular location">
    <subcellularLocation>
        <location evidence="1">Membrane</location>
        <topology evidence="1">Single-pass type I membrane protein</topology>
    </subcellularLocation>
</comment>
<evidence type="ECO:0000313" key="8">
    <source>
        <dbReference type="Proteomes" id="UP000011115"/>
    </source>
</evidence>
<proteinExistence type="predicted"/>
<keyword evidence="8" id="KW-1185">Reference proteome</keyword>
<evidence type="ECO:0000313" key="7">
    <source>
        <dbReference type="EnsemblPlants" id="PGSC0003DMT400016956"/>
    </source>
</evidence>
<dbReference type="PaxDb" id="4113-PGSC0003DMT400016956"/>
<evidence type="ECO:0000256" key="6">
    <source>
        <dbReference type="ARBA" id="ARBA00023180"/>
    </source>
</evidence>
<dbReference type="Proteomes" id="UP000011115">
    <property type="component" value="Unassembled WGS sequence"/>
</dbReference>
<dbReference type="EnsemblPlants" id="PGSC0003DMT400016956">
    <property type="protein sequence ID" value="PGSC0003DMT400016956"/>
    <property type="gene ID" value="PGSC0003DMG400006625"/>
</dbReference>
<reference evidence="8" key="1">
    <citation type="journal article" date="2011" name="Nature">
        <title>Genome sequence and analysis of the tuber crop potato.</title>
        <authorList>
            <consortium name="The Potato Genome Sequencing Consortium"/>
        </authorList>
    </citation>
    <scope>NUCLEOTIDE SEQUENCE [LARGE SCALE GENOMIC DNA]</scope>
    <source>
        <strain evidence="8">cv. DM1-3 516 R44</strain>
    </source>
</reference>
<name>M1A8D7_SOLTU</name>
<keyword evidence="6" id="KW-0325">Glycoprotein</keyword>
<dbReference type="Gramene" id="PGSC0003DMT400016956">
    <property type="protein sequence ID" value="PGSC0003DMT400016956"/>
    <property type="gene ID" value="PGSC0003DMG400006625"/>
</dbReference>
<accession>M1A8D7</accession>
<evidence type="ECO:0000256" key="4">
    <source>
        <dbReference type="ARBA" id="ARBA00022989"/>
    </source>
</evidence>
<dbReference type="PANTHER" id="PTHR48063">
    <property type="entry name" value="LRR RECEPTOR-LIKE KINASE"/>
    <property type="match status" value="1"/>
</dbReference>
<dbReference type="Gene3D" id="3.80.10.10">
    <property type="entry name" value="Ribonuclease Inhibitor"/>
    <property type="match status" value="1"/>
</dbReference>
<dbReference type="InterPro" id="IPR046956">
    <property type="entry name" value="RLP23-like"/>
</dbReference>
<protein>
    <recommendedName>
        <fullName evidence="9">Serine-threonine protein kinase, plant-type</fullName>
    </recommendedName>
</protein>
<keyword evidence="4" id="KW-1133">Transmembrane helix</keyword>
<evidence type="ECO:0000256" key="3">
    <source>
        <dbReference type="ARBA" id="ARBA00022729"/>
    </source>
</evidence>
<keyword evidence="5" id="KW-0472">Membrane</keyword>
<keyword evidence="2" id="KW-0812">Transmembrane</keyword>
<evidence type="ECO:0000256" key="2">
    <source>
        <dbReference type="ARBA" id="ARBA00022692"/>
    </source>
</evidence>
<dbReference type="HOGENOM" id="CLU_1809634_0_0_1"/>
<keyword evidence="3" id="KW-0732">Signal</keyword>
<dbReference type="AlphaFoldDB" id="M1A8D7"/>
<dbReference type="PANTHER" id="PTHR48063:SF81">
    <property type="entry name" value="LEUCINE-RICH REPEAT-CONTAINING N-TERMINAL PLANT-TYPE DOMAIN-CONTAINING PROTEIN"/>
    <property type="match status" value="1"/>
</dbReference>